<dbReference type="EMBL" id="JMUI01000003">
    <property type="protein sequence ID" value="KDM57220.1"/>
    <property type="molecule type" value="Genomic_DNA"/>
</dbReference>
<accession>A0A1Y4YQE6</accession>
<sequence length="176" mass="21100">MGSFARGTRLTDQEIKAKLFERTSEIKKFGKLPQLDDNYLSFLGKYREIEITPDIIILGYETALKENQYLHENYPEISEKVWIIGRTGQGDEWFIGKEKNNILFYDHNQGEYLNINQFIDMRITFEDFLKMAFSYQQLEEELDINEELNKVEQDQFKKLVNSINEGLYERYPFKYF</sequence>
<evidence type="ECO:0000313" key="2">
    <source>
        <dbReference type="Proteomes" id="UP000027208"/>
    </source>
</evidence>
<dbReference type="Proteomes" id="UP000027208">
    <property type="component" value="Unassembled WGS sequence"/>
</dbReference>
<organism evidence="1 2">
    <name type="scientific">Acinetobacter nosocomialis</name>
    <dbReference type="NCBI Taxonomy" id="106654"/>
    <lineage>
        <taxon>Bacteria</taxon>
        <taxon>Pseudomonadati</taxon>
        <taxon>Pseudomonadota</taxon>
        <taxon>Gammaproteobacteria</taxon>
        <taxon>Moraxellales</taxon>
        <taxon>Moraxellaceae</taxon>
        <taxon>Acinetobacter</taxon>
        <taxon>Acinetobacter calcoaceticus/baumannii complex</taxon>
    </lineage>
</organism>
<proteinExistence type="predicted"/>
<gene>
    <name evidence="1" type="ORF">AE32_01331</name>
</gene>
<reference evidence="1 2" key="1">
    <citation type="submission" date="2014-04" db="EMBL/GenBank/DDBJ databases">
        <title>The Genome Sequence of Acinetobacter baumanii BIDMC 57.</title>
        <authorList>
            <consortium name="The Broad Institute Genomics Platform"/>
            <consortium name="The Broad Institute Genome Sequencing Center for Infectious Disease"/>
            <person name="Murphy C."/>
            <person name="Cosimi L."/>
            <person name="Cerqueira G."/>
            <person name="Feldgarden M."/>
            <person name="Earl A."/>
            <person name="Spencer M.D."/>
            <person name="Fodor A."/>
            <person name="Sautter R.L."/>
            <person name="Hung D."/>
            <person name="Onderdonk A.B."/>
            <person name="Ernst C."/>
            <person name="Delaney M."/>
            <person name="DuBois A."/>
            <person name="Young S.K."/>
            <person name="Zeng Q."/>
            <person name="Gargeya S."/>
            <person name="Abouelleil A."/>
            <person name="Alvarado L."/>
            <person name="Chapman S.B."/>
            <person name="Gainer-Dewar J."/>
            <person name="Goldberg J."/>
            <person name="Griggs A."/>
            <person name="Gujja S."/>
            <person name="Hansen M."/>
            <person name="Howarth C."/>
            <person name="Imamovic A."/>
            <person name="Larimer J."/>
            <person name="Pearson M."/>
            <person name="Poon T.W."/>
            <person name="Priest M."/>
            <person name="Roberts A."/>
            <person name="Saif S."/>
            <person name="Shea T."/>
            <person name="Sykes S."/>
            <person name="Wortman J."/>
            <person name="Nusbaum C."/>
            <person name="Birren B."/>
        </authorList>
    </citation>
    <scope>NUCLEOTIDE SEQUENCE [LARGE SCALE GENOMIC DNA]</scope>
    <source>
        <strain evidence="1 2">BIDMC 57</strain>
    </source>
</reference>
<evidence type="ECO:0000313" key="1">
    <source>
        <dbReference type="EMBL" id="KDM57220.1"/>
    </source>
</evidence>
<protein>
    <submittedName>
        <fullName evidence="1">Uncharacterized protein</fullName>
    </submittedName>
</protein>
<dbReference type="AlphaFoldDB" id="A0A1Y4YQE6"/>
<comment type="caution">
    <text evidence="1">The sequence shown here is derived from an EMBL/GenBank/DDBJ whole genome shotgun (WGS) entry which is preliminary data.</text>
</comment>
<name>A0A1Y4YQE6_ACINO</name>
<dbReference type="RefSeq" id="WP_004887888.1">
    <property type="nucleotide sequence ID" value="NZ_BBTV01000070.1"/>
</dbReference>